<dbReference type="PROSITE" id="PS50966">
    <property type="entry name" value="ZF_SWIM"/>
    <property type="match status" value="1"/>
</dbReference>
<dbReference type="Pfam" id="PF04434">
    <property type="entry name" value="SWIM"/>
    <property type="match status" value="1"/>
</dbReference>
<dbReference type="GO" id="GO:0008270">
    <property type="term" value="F:zinc ion binding"/>
    <property type="evidence" value="ECO:0007669"/>
    <property type="project" value="UniProtKB-KW"/>
</dbReference>
<feature type="domain" description="CCHC-type" evidence="6">
    <location>
        <begin position="330"/>
        <end position="344"/>
    </location>
</feature>
<dbReference type="PROSITE" id="PS50158">
    <property type="entry name" value="ZF_CCHC"/>
    <property type="match status" value="1"/>
</dbReference>
<evidence type="ECO:0000256" key="1">
    <source>
        <dbReference type="ARBA" id="ARBA00022723"/>
    </source>
</evidence>
<sequence length="413" mass="46022">MKGNYPGQILTVVSVDVNNGIYHVAYGIVESESKESWTWFLSCLGEDLDLEANSNFTFITDRQKGLLPALKDLFHAAEHRYCVRHIHDNMNLIFKGSQYKELLWKCATTTTKVHFERANDEFKGYNRMAHEWLRKIPPKYWSKSHFLGRTNCDLLINNICEIVIEKSQGPLTPTMTKIFNAIKEKASRCVVVWNGADLFQVNEGRQNQVVVNLTNKSCTCRKWEVSSIPCKHAVACIFNMTDNEMQVGLPEDWVHQSMRLQTWKTIYSFKINPVPGRQFWAKSQVPTRLIPPYIPPQVGRPCKKRKKSAGEVTEMVKDGKLTRKGGTVTCCKCGQKGHKKRSCKGPGSTSASASQPARASASQPASASASQPASASARASASAKQPQRATSQVASAPKTTKNVAASVKKTPTR</sequence>
<evidence type="ECO:0000256" key="5">
    <source>
        <dbReference type="SAM" id="MobiDB-lite"/>
    </source>
</evidence>
<keyword evidence="2 4" id="KW-0863">Zinc-finger</keyword>
<dbReference type="EMBL" id="BKCJ010010318">
    <property type="protein sequence ID" value="GEU91040.1"/>
    <property type="molecule type" value="Genomic_DNA"/>
</dbReference>
<dbReference type="PANTHER" id="PTHR31973">
    <property type="entry name" value="POLYPROTEIN, PUTATIVE-RELATED"/>
    <property type="match status" value="1"/>
</dbReference>
<feature type="domain" description="SWIM-type" evidence="7">
    <location>
        <begin position="207"/>
        <end position="241"/>
    </location>
</feature>
<dbReference type="InterPro" id="IPR007527">
    <property type="entry name" value="Znf_SWIM"/>
</dbReference>
<dbReference type="InterPro" id="IPR001878">
    <property type="entry name" value="Znf_CCHC"/>
</dbReference>
<dbReference type="InterPro" id="IPR018289">
    <property type="entry name" value="MULE_transposase_dom"/>
</dbReference>
<evidence type="ECO:0000256" key="4">
    <source>
        <dbReference type="PROSITE-ProRule" id="PRU00047"/>
    </source>
</evidence>
<feature type="compositionally biased region" description="Polar residues" evidence="5">
    <location>
        <begin position="390"/>
        <end position="403"/>
    </location>
</feature>
<protein>
    <recommendedName>
        <fullName evidence="9">SWIM-type domain-containing protein</fullName>
    </recommendedName>
</protein>
<keyword evidence="3" id="KW-0862">Zinc</keyword>
<dbReference type="InterPro" id="IPR006564">
    <property type="entry name" value="Znf_PMZ"/>
</dbReference>
<keyword evidence="1" id="KW-0479">Metal-binding</keyword>
<comment type="caution">
    <text evidence="8">The sequence shown here is derived from an EMBL/GenBank/DDBJ whole genome shotgun (WGS) entry which is preliminary data.</text>
</comment>
<name>A0A6L2NXX9_TANCI</name>
<feature type="region of interest" description="Disordered" evidence="5">
    <location>
        <begin position="333"/>
        <end position="413"/>
    </location>
</feature>
<gene>
    <name evidence="8" type="ORF">Tci_063018</name>
</gene>
<evidence type="ECO:0000256" key="3">
    <source>
        <dbReference type="ARBA" id="ARBA00022833"/>
    </source>
</evidence>
<evidence type="ECO:0008006" key="9">
    <source>
        <dbReference type="Google" id="ProtNLM"/>
    </source>
</evidence>
<dbReference type="PANTHER" id="PTHR31973:SF190">
    <property type="entry name" value="MULE TRANSPOSASE DOMAIN-CONTAINING PROTEIN"/>
    <property type="match status" value="1"/>
</dbReference>
<organism evidence="8">
    <name type="scientific">Tanacetum cinerariifolium</name>
    <name type="common">Dalmatian daisy</name>
    <name type="synonym">Chrysanthemum cinerariifolium</name>
    <dbReference type="NCBI Taxonomy" id="118510"/>
    <lineage>
        <taxon>Eukaryota</taxon>
        <taxon>Viridiplantae</taxon>
        <taxon>Streptophyta</taxon>
        <taxon>Embryophyta</taxon>
        <taxon>Tracheophyta</taxon>
        <taxon>Spermatophyta</taxon>
        <taxon>Magnoliopsida</taxon>
        <taxon>eudicotyledons</taxon>
        <taxon>Gunneridae</taxon>
        <taxon>Pentapetalae</taxon>
        <taxon>asterids</taxon>
        <taxon>campanulids</taxon>
        <taxon>Asterales</taxon>
        <taxon>Asteraceae</taxon>
        <taxon>Asteroideae</taxon>
        <taxon>Anthemideae</taxon>
        <taxon>Anthemidinae</taxon>
        <taxon>Tanacetum</taxon>
    </lineage>
</organism>
<evidence type="ECO:0000259" key="6">
    <source>
        <dbReference type="PROSITE" id="PS50158"/>
    </source>
</evidence>
<accession>A0A6L2NXX9</accession>
<dbReference type="SMART" id="SM00575">
    <property type="entry name" value="ZnF_PMZ"/>
    <property type="match status" value="1"/>
</dbReference>
<dbReference type="Pfam" id="PF10551">
    <property type="entry name" value="MULE"/>
    <property type="match status" value="1"/>
</dbReference>
<evidence type="ECO:0000256" key="2">
    <source>
        <dbReference type="ARBA" id="ARBA00022771"/>
    </source>
</evidence>
<evidence type="ECO:0000259" key="7">
    <source>
        <dbReference type="PROSITE" id="PS50966"/>
    </source>
</evidence>
<proteinExistence type="predicted"/>
<evidence type="ECO:0000313" key="8">
    <source>
        <dbReference type="EMBL" id="GEU91040.1"/>
    </source>
</evidence>
<feature type="compositionally biased region" description="Low complexity" evidence="5">
    <location>
        <begin position="350"/>
        <end position="389"/>
    </location>
</feature>
<dbReference type="AlphaFoldDB" id="A0A6L2NXX9"/>
<dbReference type="GO" id="GO:0003676">
    <property type="term" value="F:nucleic acid binding"/>
    <property type="evidence" value="ECO:0007669"/>
    <property type="project" value="InterPro"/>
</dbReference>
<reference evidence="8" key="1">
    <citation type="journal article" date="2019" name="Sci. Rep.">
        <title>Draft genome of Tanacetum cinerariifolium, the natural source of mosquito coil.</title>
        <authorList>
            <person name="Yamashiro T."/>
            <person name="Shiraishi A."/>
            <person name="Satake H."/>
            <person name="Nakayama K."/>
        </authorList>
    </citation>
    <scope>NUCLEOTIDE SEQUENCE</scope>
</reference>